<dbReference type="FunFam" id="1.20.1560.10:FF:000037">
    <property type="entry name" value="ATP-binding cassette subfamily C member 10"/>
    <property type="match status" value="1"/>
</dbReference>
<keyword evidence="7" id="KW-0547">Nucleotide-binding</keyword>
<evidence type="ECO:0000256" key="8">
    <source>
        <dbReference type="ARBA" id="ARBA00022840"/>
    </source>
</evidence>
<dbReference type="CDD" id="cd03244">
    <property type="entry name" value="ABCC_MRP_domain2"/>
    <property type="match status" value="1"/>
</dbReference>
<dbReference type="Pfam" id="PF00664">
    <property type="entry name" value="ABC_membrane"/>
    <property type="match status" value="2"/>
</dbReference>
<dbReference type="SUPFAM" id="SSF52540">
    <property type="entry name" value="P-loop containing nucleoside triphosphate hydrolases"/>
    <property type="match status" value="2"/>
</dbReference>
<evidence type="ECO:0000256" key="3">
    <source>
        <dbReference type="ARBA" id="ARBA00012191"/>
    </source>
</evidence>
<sequence>MSTDVDRILNFCPSFHAFWSLPFQIGVALFLLHQQVGLAFLAGLAFAILLIPINKIITVKIGELSKEMMEHKDERVKLMNELLYGIRIVKFYSWEHHFMDCIKAARVNELKCLQGRKYLDALCVFFWATTPVLISILTFTTYVLLGNKLTAAKVFTSLSLFLMLIGPLNAFPWVINGLVESWVSLKRVERFLNLKEMHLEDIYSTNEECVVEMKDASFTWQECESGQQRQSSDLTLVDRQVSEDDSGSQNSNHSESYCPSQDLTGINLKLKEGQFLGVIGKVGSGKSSLLNAIIGEMNKTAGVISVSAQVKDKGFALVAQEPWIQHATIKDNILFGHPYEWNKYQRVLEACALHDDLKLMPLGDKTEVGENGITLSGGQRARVALARAVYQDKNIYLLDDPLSAVDAHVAQHIYKHCIMGLLKNKTRILSTHHVHYLSNADWIMVMEQGRISQSGPPEEVLAGVHLTENKYQDIRSTDAKDSQNSNEDEGGAEDNLVQEEDRRTGVIRGDVYKTYWFAVGSFLTPCVLIALFFMQASRNLSDWWLSFWVSHTPKESTVNGTEIASILISEPLRLPSSNSSTDKVLEFYLGIYGGLAGANAVFTLIRAFLFAYGGICAATVIHKRLLSAVLKAPISFFDSTPIGRILNRFSSDLYCVDDSLPFILNIFLAQAYSIIGTLVVTCYGLPWFLVCLIPLGAFYYKIQHYYRHTSRELKRLSSVTLSPIYAHFSETIMGLSTIKAMRHSERFCEQNCEHLDVNQRAQYATQLSARWLDFRLSMLGVAIVACISFIAVVQHQLSTVDAGLVGLAISYSLSVTNLLGGVVMSFTETEKEFVSLERCQHYITETPSENWEGALFPPSYWPAEGVIEFDNVYLQYREALTYALNGISFKTRTAEKVGVVGRTGAGKSSLFLTLFRLAEITEGRILVDDVDISHLDLADIRSKFAIIPQDPFLFSGTARSNLDPTSLYSDSELWSVIDRCHLRACLEQKGGLDAPVSHRGREFSVGQRQLICLARAMLTKSKILCLDEATASVDMETDSFIQNTIRHEFQESTVLTIAHRVNTVLDSHRVLVLKDGTVAEFAPPSDLLADSTSLFYSMVYGNA</sequence>
<dbReference type="GO" id="GO:0016020">
    <property type="term" value="C:membrane"/>
    <property type="evidence" value="ECO:0007669"/>
    <property type="project" value="UniProtKB-SubCell"/>
</dbReference>
<feature type="region of interest" description="Disordered" evidence="13">
    <location>
        <begin position="475"/>
        <end position="499"/>
    </location>
</feature>
<evidence type="ECO:0000259" key="15">
    <source>
        <dbReference type="PROSITE" id="PS50893"/>
    </source>
</evidence>
<dbReference type="Proteomes" id="UP000762676">
    <property type="component" value="Unassembled WGS sequence"/>
</dbReference>
<dbReference type="CDD" id="cd03250">
    <property type="entry name" value="ABCC_MRP_domain1"/>
    <property type="match status" value="1"/>
</dbReference>
<dbReference type="GO" id="GO:0005524">
    <property type="term" value="F:ATP binding"/>
    <property type="evidence" value="ECO:0007669"/>
    <property type="project" value="UniProtKB-KW"/>
</dbReference>
<protein>
    <recommendedName>
        <fullName evidence="3">ABC-type xenobiotic transporter</fullName>
        <ecNumber evidence="3">7.6.2.2</ecNumber>
    </recommendedName>
</protein>
<feature type="transmembrane region" description="Helical" evidence="14">
    <location>
        <begin position="157"/>
        <end position="179"/>
    </location>
</feature>
<evidence type="ECO:0000256" key="14">
    <source>
        <dbReference type="SAM" id="Phobius"/>
    </source>
</evidence>
<organism evidence="17 18">
    <name type="scientific">Elysia marginata</name>
    <dbReference type="NCBI Taxonomy" id="1093978"/>
    <lineage>
        <taxon>Eukaryota</taxon>
        <taxon>Metazoa</taxon>
        <taxon>Spiralia</taxon>
        <taxon>Lophotrochozoa</taxon>
        <taxon>Mollusca</taxon>
        <taxon>Gastropoda</taxon>
        <taxon>Heterobranchia</taxon>
        <taxon>Euthyneura</taxon>
        <taxon>Panpulmonata</taxon>
        <taxon>Sacoglossa</taxon>
        <taxon>Placobranchoidea</taxon>
        <taxon>Plakobranchidae</taxon>
        <taxon>Elysia</taxon>
    </lineage>
</organism>
<feature type="compositionally biased region" description="Acidic residues" evidence="13">
    <location>
        <begin position="486"/>
        <end position="498"/>
    </location>
</feature>
<name>A0AAV4EJI5_9GAST</name>
<dbReference type="SUPFAM" id="SSF90123">
    <property type="entry name" value="ABC transporter transmembrane region"/>
    <property type="match status" value="2"/>
</dbReference>
<feature type="domain" description="ABC transporter" evidence="15">
    <location>
        <begin position="867"/>
        <end position="1100"/>
    </location>
</feature>
<evidence type="ECO:0000256" key="13">
    <source>
        <dbReference type="SAM" id="MobiDB-lite"/>
    </source>
</evidence>
<dbReference type="PROSITE" id="PS00211">
    <property type="entry name" value="ABC_TRANSPORTER_1"/>
    <property type="match status" value="2"/>
</dbReference>
<comment type="subcellular location">
    <subcellularLocation>
        <location evidence="1">Membrane</location>
        <topology evidence="1">Multi-pass membrane protein</topology>
    </subcellularLocation>
</comment>
<feature type="transmembrane region" description="Helical" evidence="14">
    <location>
        <begin position="515"/>
        <end position="536"/>
    </location>
</feature>
<feature type="transmembrane region" description="Helical" evidence="14">
    <location>
        <begin position="38"/>
        <end position="59"/>
    </location>
</feature>
<keyword evidence="11 14" id="KW-0472">Membrane</keyword>
<evidence type="ECO:0000256" key="11">
    <source>
        <dbReference type="ARBA" id="ARBA00023136"/>
    </source>
</evidence>
<evidence type="ECO:0000256" key="5">
    <source>
        <dbReference type="ARBA" id="ARBA00022692"/>
    </source>
</evidence>
<dbReference type="FunFam" id="1.20.1560.10:FF:000113">
    <property type="entry name" value="ABC transporter, putative"/>
    <property type="match status" value="1"/>
</dbReference>
<comment type="caution">
    <text evidence="17">The sequence shown here is derived from an EMBL/GenBank/DDBJ whole genome shotgun (WGS) entry which is preliminary data.</text>
</comment>
<dbReference type="InterPro" id="IPR003593">
    <property type="entry name" value="AAA+_ATPase"/>
</dbReference>
<comment type="similarity">
    <text evidence="2">Belongs to the ABC transporter superfamily. ABCC family. Conjugate transporter (TC 3.A.1.208) subfamily.</text>
</comment>
<dbReference type="AlphaFoldDB" id="A0AAV4EJI5"/>
<feature type="transmembrane region" description="Helical" evidence="14">
    <location>
        <begin position="12"/>
        <end position="32"/>
    </location>
</feature>
<evidence type="ECO:0000256" key="12">
    <source>
        <dbReference type="ARBA" id="ARBA00034018"/>
    </source>
</evidence>
<feature type="domain" description="ABC transmembrane type-1" evidence="16">
    <location>
        <begin position="1"/>
        <end position="180"/>
    </location>
</feature>
<dbReference type="GO" id="GO:0008559">
    <property type="term" value="F:ABC-type xenobiotic transporter activity"/>
    <property type="evidence" value="ECO:0007669"/>
    <property type="project" value="UniProtKB-EC"/>
</dbReference>
<feature type="domain" description="ABC transmembrane type-1" evidence="16">
    <location>
        <begin position="527"/>
        <end position="831"/>
    </location>
</feature>
<evidence type="ECO:0000256" key="2">
    <source>
        <dbReference type="ARBA" id="ARBA00009726"/>
    </source>
</evidence>
<feature type="transmembrane region" description="Helical" evidence="14">
    <location>
        <begin position="803"/>
        <end position="826"/>
    </location>
</feature>
<evidence type="ECO:0000313" key="18">
    <source>
        <dbReference type="Proteomes" id="UP000762676"/>
    </source>
</evidence>
<evidence type="ECO:0000256" key="10">
    <source>
        <dbReference type="ARBA" id="ARBA00022989"/>
    </source>
</evidence>
<gene>
    <name evidence="17" type="ORF">ElyMa_001832400</name>
</gene>
<evidence type="ECO:0000256" key="6">
    <source>
        <dbReference type="ARBA" id="ARBA00022737"/>
    </source>
</evidence>
<evidence type="ECO:0000256" key="9">
    <source>
        <dbReference type="ARBA" id="ARBA00022967"/>
    </source>
</evidence>
<dbReference type="EMBL" id="BMAT01003693">
    <property type="protein sequence ID" value="GFR60827.1"/>
    <property type="molecule type" value="Genomic_DNA"/>
</dbReference>
<dbReference type="Gene3D" id="1.20.1560.10">
    <property type="entry name" value="ABC transporter type 1, transmembrane domain"/>
    <property type="match status" value="2"/>
</dbReference>
<feature type="transmembrane region" description="Helical" evidence="14">
    <location>
        <begin position="776"/>
        <end position="797"/>
    </location>
</feature>
<accession>A0AAV4EJI5</accession>
<keyword evidence="18" id="KW-1185">Reference proteome</keyword>
<keyword evidence="6" id="KW-0677">Repeat</keyword>
<dbReference type="PROSITE" id="PS50929">
    <property type="entry name" value="ABC_TM1F"/>
    <property type="match status" value="2"/>
</dbReference>
<evidence type="ECO:0000256" key="4">
    <source>
        <dbReference type="ARBA" id="ARBA00022448"/>
    </source>
</evidence>
<dbReference type="InterPro" id="IPR011527">
    <property type="entry name" value="ABC1_TM_dom"/>
</dbReference>
<evidence type="ECO:0000313" key="17">
    <source>
        <dbReference type="EMBL" id="GFR60827.1"/>
    </source>
</evidence>
<dbReference type="Pfam" id="PF00005">
    <property type="entry name" value="ABC_tran"/>
    <property type="match status" value="2"/>
</dbReference>
<feature type="compositionally biased region" description="Polar residues" evidence="13">
    <location>
        <begin position="247"/>
        <end position="259"/>
    </location>
</feature>
<dbReference type="CDD" id="cd18605">
    <property type="entry name" value="ABC_6TM_MRP7_D2_like"/>
    <property type="match status" value="1"/>
</dbReference>
<dbReference type="GO" id="GO:0016887">
    <property type="term" value="F:ATP hydrolysis activity"/>
    <property type="evidence" value="ECO:0007669"/>
    <property type="project" value="InterPro"/>
</dbReference>
<evidence type="ECO:0000256" key="1">
    <source>
        <dbReference type="ARBA" id="ARBA00004141"/>
    </source>
</evidence>
<dbReference type="CDD" id="cd18598">
    <property type="entry name" value="ABC_6TM_MRP7_D1_like"/>
    <property type="match status" value="1"/>
</dbReference>
<dbReference type="SMART" id="SM00382">
    <property type="entry name" value="AAA"/>
    <property type="match status" value="2"/>
</dbReference>
<feature type="domain" description="ABC transporter" evidence="15">
    <location>
        <begin position="248"/>
        <end position="473"/>
    </location>
</feature>
<feature type="transmembrane region" description="Helical" evidence="14">
    <location>
        <begin position="685"/>
        <end position="702"/>
    </location>
</feature>
<dbReference type="FunFam" id="3.40.50.300:FF:000997">
    <property type="entry name" value="Multidrug resistance-associated protein 1"/>
    <property type="match status" value="1"/>
</dbReference>
<reference evidence="17 18" key="1">
    <citation type="journal article" date="2021" name="Elife">
        <title>Chloroplast acquisition without the gene transfer in kleptoplastic sea slugs, Plakobranchus ocellatus.</title>
        <authorList>
            <person name="Maeda T."/>
            <person name="Takahashi S."/>
            <person name="Yoshida T."/>
            <person name="Shimamura S."/>
            <person name="Takaki Y."/>
            <person name="Nagai Y."/>
            <person name="Toyoda A."/>
            <person name="Suzuki Y."/>
            <person name="Arimoto A."/>
            <person name="Ishii H."/>
            <person name="Satoh N."/>
            <person name="Nishiyama T."/>
            <person name="Hasebe M."/>
            <person name="Maruyama T."/>
            <person name="Minagawa J."/>
            <person name="Obokata J."/>
            <person name="Shigenobu S."/>
        </authorList>
    </citation>
    <scope>NUCLEOTIDE SEQUENCE [LARGE SCALE GENOMIC DNA]</scope>
</reference>
<proteinExistence type="inferred from homology"/>
<dbReference type="InterPro" id="IPR036640">
    <property type="entry name" value="ABC1_TM_sf"/>
</dbReference>
<dbReference type="InterPro" id="IPR027417">
    <property type="entry name" value="P-loop_NTPase"/>
</dbReference>
<feature type="region of interest" description="Disordered" evidence="13">
    <location>
        <begin position="229"/>
        <end position="259"/>
    </location>
</feature>
<keyword evidence="8" id="KW-0067">ATP-binding</keyword>
<keyword evidence="4" id="KW-0813">Transport</keyword>
<dbReference type="Gene3D" id="3.40.50.300">
    <property type="entry name" value="P-loop containing nucleotide triphosphate hydrolases"/>
    <property type="match status" value="2"/>
</dbReference>
<evidence type="ECO:0000259" key="16">
    <source>
        <dbReference type="PROSITE" id="PS50929"/>
    </source>
</evidence>
<comment type="catalytic activity">
    <reaction evidence="12">
        <text>ATP + H2O + xenobioticSide 1 = ADP + phosphate + xenobioticSide 2.</text>
        <dbReference type="EC" id="7.6.2.2"/>
    </reaction>
</comment>
<dbReference type="InterPro" id="IPR017871">
    <property type="entry name" value="ABC_transporter-like_CS"/>
</dbReference>
<dbReference type="FunFam" id="3.40.50.300:FF:000163">
    <property type="entry name" value="Multidrug resistance-associated protein member 4"/>
    <property type="match status" value="1"/>
</dbReference>
<keyword evidence="9" id="KW-1278">Translocase</keyword>
<dbReference type="EC" id="7.6.2.2" evidence="3"/>
<evidence type="ECO:0000256" key="7">
    <source>
        <dbReference type="ARBA" id="ARBA00022741"/>
    </source>
</evidence>
<dbReference type="InterPro" id="IPR050173">
    <property type="entry name" value="ABC_transporter_C-like"/>
</dbReference>
<keyword evidence="10 14" id="KW-1133">Transmembrane helix</keyword>
<keyword evidence="5 14" id="KW-0812">Transmembrane</keyword>
<dbReference type="PROSITE" id="PS50893">
    <property type="entry name" value="ABC_TRANSPORTER_2"/>
    <property type="match status" value="2"/>
</dbReference>
<dbReference type="InterPro" id="IPR003439">
    <property type="entry name" value="ABC_transporter-like_ATP-bd"/>
</dbReference>
<feature type="transmembrane region" description="Helical" evidence="14">
    <location>
        <begin position="121"/>
        <end position="145"/>
    </location>
</feature>
<dbReference type="PANTHER" id="PTHR24223">
    <property type="entry name" value="ATP-BINDING CASSETTE SUB-FAMILY C"/>
    <property type="match status" value="1"/>
</dbReference>
<dbReference type="PANTHER" id="PTHR24223:SF330">
    <property type="entry name" value="ATP-BINDING CASSETTE SUB-FAMILY C MEMBER 10"/>
    <property type="match status" value="1"/>
</dbReference>